<dbReference type="GO" id="GO:0033765">
    <property type="term" value="F:steroid dehydrogenase activity, acting on the CH-CH group of donors"/>
    <property type="evidence" value="ECO:0007669"/>
    <property type="project" value="UniProtKB-ARBA"/>
</dbReference>
<dbReference type="SUPFAM" id="SSF46977">
    <property type="entry name" value="Succinate dehydrogenase/fumarate reductase flavoprotein C-terminal domain"/>
    <property type="match status" value="1"/>
</dbReference>
<evidence type="ECO:0000256" key="9">
    <source>
        <dbReference type="ARBA" id="ARBA00023002"/>
    </source>
</evidence>
<dbReference type="Gene3D" id="3.90.700.10">
    <property type="entry name" value="Succinate dehydrogenase/fumarate reductase flavoprotein, catalytic domain"/>
    <property type="match status" value="1"/>
</dbReference>
<dbReference type="PANTHER" id="PTHR42716:SF2">
    <property type="entry name" value="L-ASPARTATE OXIDASE, CHLOROPLASTIC"/>
    <property type="match status" value="1"/>
</dbReference>
<dbReference type="GO" id="GO:0034628">
    <property type="term" value="P:'de novo' NAD+ biosynthetic process from L-aspartate"/>
    <property type="evidence" value="ECO:0007669"/>
    <property type="project" value="TreeGrafter"/>
</dbReference>
<comment type="pathway">
    <text evidence="2 12">Cofactor biosynthesis; NAD(+) biosynthesis; iminoaspartate from L-aspartate (oxidase route): step 1/1.</text>
</comment>
<keyword evidence="9 12" id="KW-0560">Oxidoreductase</keyword>
<comment type="catalytic activity">
    <reaction evidence="10">
        <text>L-aspartate + O2 = iminosuccinate + H2O2</text>
        <dbReference type="Rhea" id="RHEA:25876"/>
        <dbReference type="ChEBI" id="CHEBI:15379"/>
        <dbReference type="ChEBI" id="CHEBI:16240"/>
        <dbReference type="ChEBI" id="CHEBI:29991"/>
        <dbReference type="ChEBI" id="CHEBI:77875"/>
        <dbReference type="EC" id="1.4.3.16"/>
    </reaction>
    <physiologicalReaction direction="left-to-right" evidence="10">
        <dbReference type="Rhea" id="RHEA:25877"/>
    </physiologicalReaction>
</comment>
<comment type="function">
    <text evidence="12">Catalyzes the oxidation of L-aspartate to iminoaspartate.</text>
</comment>
<proteinExistence type="inferred from homology"/>
<evidence type="ECO:0000256" key="1">
    <source>
        <dbReference type="ARBA" id="ARBA00001974"/>
    </source>
</evidence>
<dbReference type="InterPro" id="IPR037099">
    <property type="entry name" value="Fum_R/Succ_DH_flav-like_C_sf"/>
</dbReference>
<gene>
    <name evidence="15" type="primary">nadB</name>
    <name evidence="15" type="ORF">CTB_03650</name>
</gene>
<accession>A0A0A7HGI7</accession>
<dbReference type="EMBL" id="KM108013">
    <property type="protein sequence ID" value="AIZ03677.1"/>
    <property type="molecule type" value="Genomic_DNA"/>
</dbReference>
<comment type="similarity">
    <text evidence="3 12">Belongs to the FAD-dependent oxidoreductase 2 family. NadB subfamily.</text>
</comment>
<dbReference type="Gene3D" id="3.50.50.60">
    <property type="entry name" value="FAD/NAD(P)-binding domain"/>
    <property type="match status" value="1"/>
</dbReference>
<feature type="transmembrane region" description="Helical" evidence="13">
    <location>
        <begin position="20"/>
        <end position="37"/>
    </location>
</feature>
<dbReference type="FunFam" id="3.90.700.10:FF:000002">
    <property type="entry name" value="L-aspartate oxidase"/>
    <property type="match status" value="1"/>
</dbReference>
<dbReference type="AlphaFoldDB" id="A0A0A7HGI7"/>
<evidence type="ECO:0000256" key="8">
    <source>
        <dbReference type="ARBA" id="ARBA00022827"/>
    </source>
</evidence>
<evidence type="ECO:0000256" key="11">
    <source>
        <dbReference type="NCBIfam" id="TIGR00551"/>
    </source>
</evidence>
<dbReference type="PRINTS" id="PR00368">
    <property type="entry name" value="FADPNR"/>
</dbReference>
<dbReference type="GO" id="GO:0008734">
    <property type="term" value="F:L-aspartate oxidase activity"/>
    <property type="evidence" value="ECO:0007669"/>
    <property type="project" value="UniProtKB-UniRule"/>
</dbReference>
<evidence type="ECO:0000256" key="4">
    <source>
        <dbReference type="ARBA" id="ARBA00012173"/>
    </source>
</evidence>
<protein>
    <recommendedName>
        <fullName evidence="5 11">L-aspartate oxidase</fullName>
        <ecNumber evidence="4 11">1.4.3.16</ecNumber>
    </recommendedName>
</protein>
<dbReference type="InterPro" id="IPR005288">
    <property type="entry name" value="NadB"/>
</dbReference>
<evidence type="ECO:0000256" key="5">
    <source>
        <dbReference type="ARBA" id="ARBA00021901"/>
    </source>
</evidence>
<dbReference type="SUPFAM" id="SSF56425">
    <property type="entry name" value="Succinate dehydrogenase/fumarate reductase flavoprotein, catalytic domain"/>
    <property type="match status" value="1"/>
</dbReference>
<dbReference type="InterPro" id="IPR036188">
    <property type="entry name" value="FAD/NAD-bd_sf"/>
</dbReference>
<dbReference type="InterPro" id="IPR027477">
    <property type="entry name" value="Succ_DH/fumarate_Rdtase_cat_sf"/>
</dbReference>
<keyword evidence="13" id="KW-1133">Transmembrane helix</keyword>
<dbReference type="RefSeq" id="WP_217818485.1">
    <property type="nucleotide sequence ID" value="NZ_JAHHUT010000004.1"/>
</dbReference>
<evidence type="ECO:0000256" key="7">
    <source>
        <dbReference type="ARBA" id="ARBA00022642"/>
    </source>
</evidence>
<sequence>MRRYLVNYNKNFEIEKGYDIVIIGAGIAGLYMSLMLPKNLKIAVFSKKDIYDSDSCLAQGGIAASIEDDDRSLHIKDTINAGCYVNNLDAVKILVDESQIAIDKLIGLGVDFDRNSKGDFYRSLEANHSFPRILHVNGDATGKGIMDVLINQVKSAENIDVISDIFAIDIVDNNKKCTGVTAYHNKKFLYFKTKFCIIASGGIGQIFSKTTNVDVLTGDGIAMASRAGAVLENMEYVQFHPTAFFCNNVKKRMFLISEAVRGEGAVLRNIYKDTFMKDYDARKDMAPRDIVARAIKDQMDKFKSKYVYLDATMYNKNFLQHRFKTIYSKCKDFGVEMDEEYIPVTPAQHYFMGGIKVDMHSRTNIEDLYAVGECACTGVHGSNRLASNSLMEAVVFGRRAALDISERIKNYEYEEKNDFCRSPIEDKYSCIDNNRKIEFQIIKDHLKELMEQNVGIIRNVDKLNYSLKYVDNKIDELENLEFDSMDYMEIYNMYQVAHSIISAALQSKISIGSNYVEEYCKSLVK</sequence>
<keyword evidence="13" id="KW-0812">Transmembrane</keyword>
<evidence type="ECO:0000256" key="6">
    <source>
        <dbReference type="ARBA" id="ARBA00022630"/>
    </source>
</evidence>
<name>A0A0A7HGI7_CLOTY</name>
<evidence type="ECO:0000256" key="10">
    <source>
        <dbReference type="ARBA" id="ARBA00048305"/>
    </source>
</evidence>
<keyword evidence="13" id="KW-0472">Membrane</keyword>
<keyword evidence="6 12" id="KW-0285">Flavoprotein</keyword>
<organism evidence="15">
    <name type="scientific">Clostridium tyrobutyricum</name>
    <dbReference type="NCBI Taxonomy" id="1519"/>
    <lineage>
        <taxon>Bacteria</taxon>
        <taxon>Bacillati</taxon>
        <taxon>Bacillota</taxon>
        <taxon>Clostridia</taxon>
        <taxon>Eubacteriales</taxon>
        <taxon>Clostridiaceae</taxon>
        <taxon>Clostridium</taxon>
    </lineage>
</organism>
<comment type="subcellular location">
    <subcellularLocation>
        <location evidence="12">Cytoplasm</location>
    </subcellularLocation>
</comment>
<evidence type="ECO:0000256" key="12">
    <source>
        <dbReference type="RuleBase" id="RU362049"/>
    </source>
</evidence>
<dbReference type="InterPro" id="IPR003953">
    <property type="entry name" value="FAD-dep_OxRdtase_2_FAD-bd"/>
</dbReference>
<keyword evidence="7 12" id="KW-0662">Pyridine nucleotide biosynthesis</keyword>
<dbReference type="NCBIfam" id="NF004820">
    <property type="entry name" value="PRK06175.1"/>
    <property type="match status" value="1"/>
</dbReference>
<dbReference type="Gene3D" id="1.20.58.100">
    <property type="entry name" value="Fumarate reductase/succinate dehydrogenase flavoprotein-like, C-terminal domain"/>
    <property type="match status" value="1"/>
</dbReference>
<keyword evidence="8 12" id="KW-0274">FAD</keyword>
<feature type="domain" description="FAD-dependent oxidoreductase 2 FAD-binding" evidence="14">
    <location>
        <begin position="19"/>
        <end position="390"/>
    </location>
</feature>
<dbReference type="UniPathway" id="UPA00253">
    <property type="reaction ID" value="UER00326"/>
</dbReference>
<evidence type="ECO:0000256" key="13">
    <source>
        <dbReference type="SAM" id="Phobius"/>
    </source>
</evidence>
<reference evidence="15" key="1">
    <citation type="submission" date="2014-07" db="EMBL/GenBank/DDBJ databases">
        <title>Clostridium tyrobutyricum BAS7.</title>
        <authorList>
            <person name="Kim S."/>
            <person name="Choi O."/>
            <person name="Woo H.M."/>
            <person name="Sang B.-I."/>
            <person name="Um Y."/>
        </authorList>
    </citation>
    <scope>NUCLEOTIDE SEQUENCE</scope>
    <source>
        <strain evidence="15">BAS7</strain>
    </source>
</reference>
<evidence type="ECO:0000256" key="3">
    <source>
        <dbReference type="ARBA" id="ARBA00008562"/>
    </source>
</evidence>
<dbReference type="PANTHER" id="PTHR42716">
    <property type="entry name" value="L-ASPARTATE OXIDASE"/>
    <property type="match status" value="1"/>
</dbReference>
<dbReference type="SUPFAM" id="SSF51905">
    <property type="entry name" value="FAD/NAD(P)-binding domain"/>
    <property type="match status" value="1"/>
</dbReference>
<dbReference type="Pfam" id="PF00890">
    <property type="entry name" value="FAD_binding_2"/>
    <property type="match status" value="1"/>
</dbReference>
<comment type="cofactor">
    <cofactor evidence="1 12">
        <name>FAD</name>
        <dbReference type="ChEBI" id="CHEBI:57692"/>
    </cofactor>
</comment>
<dbReference type="EC" id="1.4.3.16" evidence="4 11"/>
<evidence type="ECO:0000259" key="14">
    <source>
        <dbReference type="Pfam" id="PF00890"/>
    </source>
</evidence>
<dbReference type="NCBIfam" id="TIGR00551">
    <property type="entry name" value="nadB"/>
    <property type="match status" value="1"/>
</dbReference>
<evidence type="ECO:0000313" key="15">
    <source>
        <dbReference type="EMBL" id="AIZ03677.1"/>
    </source>
</evidence>
<evidence type="ECO:0000256" key="2">
    <source>
        <dbReference type="ARBA" id="ARBA00004950"/>
    </source>
</evidence>
<dbReference type="GO" id="GO:0005737">
    <property type="term" value="C:cytoplasm"/>
    <property type="evidence" value="ECO:0007669"/>
    <property type="project" value="UniProtKB-SubCell"/>
</dbReference>